<evidence type="ECO:0000313" key="1">
    <source>
        <dbReference type="EMBL" id="CAJ1976754.1"/>
    </source>
</evidence>
<gene>
    <name evidence="1" type="ORF">AYBTSS11_LOCUS28897</name>
</gene>
<dbReference type="Proteomes" id="UP001189624">
    <property type="component" value="Chromosome 10"/>
</dbReference>
<accession>A0AA86W1K3</accession>
<dbReference type="AlphaFoldDB" id="A0AA86W1K3"/>
<name>A0AA86W1K3_9FABA</name>
<dbReference type="Gramene" id="rna-AYBTSS11_LOCUS28897">
    <property type="protein sequence ID" value="CAJ1976754.1"/>
    <property type="gene ID" value="gene-AYBTSS11_LOCUS28897"/>
</dbReference>
<keyword evidence="2" id="KW-1185">Reference proteome</keyword>
<protein>
    <submittedName>
        <fullName evidence="1">Uncharacterized protein</fullName>
    </submittedName>
</protein>
<organism evidence="1 2">
    <name type="scientific">Sphenostylis stenocarpa</name>
    <dbReference type="NCBI Taxonomy" id="92480"/>
    <lineage>
        <taxon>Eukaryota</taxon>
        <taxon>Viridiplantae</taxon>
        <taxon>Streptophyta</taxon>
        <taxon>Embryophyta</taxon>
        <taxon>Tracheophyta</taxon>
        <taxon>Spermatophyta</taxon>
        <taxon>Magnoliopsida</taxon>
        <taxon>eudicotyledons</taxon>
        <taxon>Gunneridae</taxon>
        <taxon>Pentapetalae</taxon>
        <taxon>rosids</taxon>
        <taxon>fabids</taxon>
        <taxon>Fabales</taxon>
        <taxon>Fabaceae</taxon>
        <taxon>Papilionoideae</taxon>
        <taxon>50 kb inversion clade</taxon>
        <taxon>NPAAA clade</taxon>
        <taxon>indigoferoid/millettioid clade</taxon>
        <taxon>Phaseoleae</taxon>
        <taxon>Sphenostylis</taxon>
    </lineage>
</organism>
<reference evidence="1" key="1">
    <citation type="submission" date="2023-10" db="EMBL/GenBank/DDBJ databases">
        <authorList>
            <person name="Domelevo Entfellner J.-B."/>
        </authorList>
    </citation>
    <scope>NUCLEOTIDE SEQUENCE</scope>
</reference>
<sequence>MLHCKENDPQKSLRDHILSRTMFSQQAQVADSDWVEGREVTNEKKRWQGHVREVPTSRGVAGIEWVGPMVTGVVHIRHVDERVDRTFEHATRDPPQHGR</sequence>
<dbReference type="EMBL" id="OY731407">
    <property type="protein sequence ID" value="CAJ1976754.1"/>
    <property type="molecule type" value="Genomic_DNA"/>
</dbReference>
<proteinExistence type="predicted"/>
<evidence type="ECO:0000313" key="2">
    <source>
        <dbReference type="Proteomes" id="UP001189624"/>
    </source>
</evidence>